<gene>
    <name evidence="2" type="ORF">CTheo_8520</name>
</gene>
<evidence type="ECO:0000313" key="3">
    <source>
        <dbReference type="Proteomes" id="UP000383932"/>
    </source>
</evidence>
<protein>
    <submittedName>
        <fullName evidence="2">Uncharacterized protein</fullName>
    </submittedName>
</protein>
<feature type="compositionally biased region" description="Basic and acidic residues" evidence="1">
    <location>
        <begin position="66"/>
        <end position="79"/>
    </location>
</feature>
<dbReference type="EMBL" id="SSOP01000605">
    <property type="protein sequence ID" value="KAB5588037.1"/>
    <property type="molecule type" value="Genomic_DNA"/>
</dbReference>
<feature type="region of interest" description="Disordered" evidence="1">
    <location>
        <begin position="49"/>
        <end position="79"/>
    </location>
</feature>
<sequence length="317" mass="34165">MSALSNMMCGGVGAVVGASDRAEDELTLGGVEAVAQTWGIVMREKDRGEVRKSVERPGVGRKKDKGSRSDSDWHIFPREVHPNLPGTRITIRREVSAWPVAESGSDGASLGSATDAMYAASSPRLGAWCVAHARLPLPTDTELPEHIFRRQEHELEGSRTPPFALSDGLGHGLGSLKREIVKVRPSAGSGERRFDDDALFEVDEELPPDNVEAMIEVGSLAAASREDDALRSAEPALGSDPSTVPDIVPLASHGVGDPWMGGGGSVDEDEEDHARARENSRFDDLVIGLMGEEKEDRRVTLESVATATKKKNWKKRS</sequence>
<proteinExistence type="predicted"/>
<comment type="caution">
    <text evidence="2">The sequence shown here is derived from an EMBL/GenBank/DDBJ whole genome shotgun (WGS) entry which is preliminary data.</text>
</comment>
<name>A0A5N5Q9F5_9AGAM</name>
<accession>A0A5N5Q9F5</accession>
<reference evidence="2 3" key="1">
    <citation type="journal article" date="2019" name="Fungal Biol. Biotechnol.">
        <title>Draft genome sequence of fastidious pathogen Ceratobasidium theobromae, which causes vascular-streak dieback in Theobroma cacao.</title>
        <authorList>
            <person name="Ali S.S."/>
            <person name="Asman A."/>
            <person name="Shao J."/>
            <person name="Firmansyah A.P."/>
            <person name="Susilo A.W."/>
            <person name="Rosmana A."/>
            <person name="McMahon P."/>
            <person name="Junaid M."/>
            <person name="Guest D."/>
            <person name="Kheng T.Y."/>
            <person name="Meinhardt L.W."/>
            <person name="Bailey B.A."/>
        </authorList>
    </citation>
    <scope>NUCLEOTIDE SEQUENCE [LARGE SCALE GENOMIC DNA]</scope>
    <source>
        <strain evidence="2 3">CT2</strain>
    </source>
</reference>
<evidence type="ECO:0000313" key="2">
    <source>
        <dbReference type="EMBL" id="KAB5588037.1"/>
    </source>
</evidence>
<organism evidence="2 3">
    <name type="scientific">Ceratobasidium theobromae</name>
    <dbReference type="NCBI Taxonomy" id="1582974"/>
    <lineage>
        <taxon>Eukaryota</taxon>
        <taxon>Fungi</taxon>
        <taxon>Dikarya</taxon>
        <taxon>Basidiomycota</taxon>
        <taxon>Agaricomycotina</taxon>
        <taxon>Agaricomycetes</taxon>
        <taxon>Cantharellales</taxon>
        <taxon>Ceratobasidiaceae</taxon>
        <taxon>Ceratobasidium</taxon>
    </lineage>
</organism>
<dbReference type="AlphaFoldDB" id="A0A5N5Q9F5"/>
<feature type="region of interest" description="Disordered" evidence="1">
    <location>
        <begin position="255"/>
        <end position="279"/>
    </location>
</feature>
<dbReference type="Proteomes" id="UP000383932">
    <property type="component" value="Unassembled WGS sequence"/>
</dbReference>
<dbReference type="OrthoDB" id="25778at2759"/>
<evidence type="ECO:0000256" key="1">
    <source>
        <dbReference type="SAM" id="MobiDB-lite"/>
    </source>
</evidence>
<keyword evidence="3" id="KW-1185">Reference proteome</keyword>